<name>A0A6M5YYU3_9BACT</name>
<dbReference type="RefSeq" id="WP_171474077.1">
    <property type="nucleotide sequence ID" value="NZ_CP053452.2"/>
</dbReference>
<proteinExistence type="predicted"/>
<evidence type="ECO:0000313" key="2">
    <source>
        <dbReference type="Proteomes" id="UP000503447"/>
    </source>
</evidence>
<dbReference type="KEGG" id="ftj:FTUN_6625"/>
<keyword evidence="2" id="KW-1185">Reference proteome</keyword>
<organism evidence="1 2">
    <name type="scientific">Frigoriglobus tundricola</name>
    <dbReference type="NCBI Taxonomy" id="2774151"/>
    <lineage>
        <taxon>Bacteria</taxon>
        <taxon>Pseudomonadati</taxon>
        <taxon>Planctomycetota</taxon>
        <taxon>Planctomycetia</taxon>
        <taxon>Gemmatales</taxon>
        <taxon>Gemmataceae</taxon>
        <taxon>Frigoriglobus</taxon>
    </lineage>
</organism>
<evidence type="ECO:0000313" key="1">
    <source>
        <dbReference type="EMBL" id="QJW99028.1"/>
    </source>
</evidence>
<sequence length="73" mass="8330">MRFGTTRSQIYDAQKTAHAKWDATEDVWNDEVRRGHGETVVEPLDQAVSDALRAIDQLATLFTQIRHECEFPG</sequence>
<dbReference type="EMBL" id="CP053452">
    <property type="protein sequence ID" value="QJW99028.1"/>
    <property type="molecule type" value="Genomic_DNA"/>
</dbReference>
<protein>
    <submittedName>
        <fullName evidence="1">Uncharacterized protein</fullName>
    </submittedName>
</protein>
<dbReference type="AlphaFoldDB" id="A0A6M5YYU3"/>
<reference evidence="2" key="1">
    <citation type="submission" date="2020-05" db="EMBL/GenBank/DDBJ databases">
        <title>Frigoriglobus tundricola gen. nov., sp. nov., a psychrotolerant cellulolytic planctomycete of the family Gemmataceae with two divergent copies of 16S rRNA gene.</title>
        <authorList>
            <person name="Kulichevskaya I.S."/>
            <person name="Ivanova A.A."/>
            <person name="Naumoff D.G."/>
            <person name="Beletsky A.V."/>
            <person name="Rijpstra W.I.C."/>
            <person name="Sinninghe Damste J.S."/>
            <person name="Mardanov A.V."/>
            <person name="Ravin N.V."/>
            <person name="Dedysh S.N."/>
        </authorList>
    </citation>
    <scope>NUCLEOTIDE SEQUENCE [LARGE SCALE GENOMIC DNA]</scope>
    <source>
        <strain evidence="2">PL17</strain>
    </source>
</reference>
<accession>A0A6M5YYU3</accession>
<dbReference type="Proteomes" id="UP000503447">
    <property type="component" value="Chromosome"/>
</dbReference>
<gene>
    <name evidence="1" type="ORF">FTUN_6625</name>
</gene>